<sequence length="490" mass="54487">MKKIFVLILFFILSPVFTEAQVVINEIMYNLEGIDTGFEWIEICNDGEDIDLVNWKLFEAETNHKISSYPEGNSLVLLGGKCVVIADNPDKFKQSNSHFSGLVFDSAFSLSNSGEKIILRNADLNDVDSVSYNPEMGANGDGNSLQLKNGSWVASSPTIGTSNNSSYDNSNSDLDTEETTVSQKISLSQELNLMEENILVDAGKDKKVVVGADTLFKAFAVGKQNVPLKNVRYIWSLGDGSVKEGESVLHTYQYPGDYVVFLNITAGEYSASDRLTVSALPANIVISKVDNIKGFIELFNQSSYELNLSWWHLESDGKKFDFPKDTIILPNKKLTISSKVTNLSLNDLNKIFLLYPNGEIVDKYIENRIIQNISADSSQQKNSSVTKSPKAVNQNLVASEQTNIKDETKNINNNLEKENLINVEEEQNQMAFVGGVDKKNKNSFNKWLFLLIAIMVLSSVGAIFSKKPNKKSEDNTEDGELKAEDFKIIE</sequence>
<comment type="caution">
    <text evidence="5">The sequence shown here is derived from an EMBL/GenBank/DDBJ whole genome shotgun (WGS) entry which is preliminary data.</text>
</comment>
<dbReference type="Gene3D" id="2.60.40.10">
    <property type="entry name" value="Immunoglobulins"/>
    <property type="match status" value="1"/>
</dbReference>
<evidence type="ECO:0008006" key="7">
    <source>
        <dbReference type="Google" id="ProtNLM"/>
    </source>
</evidence>
<dbReference type="Pfam" id="PF18911">
    <property type="entry name" value="PKD_4"/>
    <property type="match status" value="1"/>
</dbReference>
<feature type="domain" description="PKD" evidence="3">
    <location>
        <begin position="227"/>
        <end position="265"/>
    </location>
</feature>
<dbReference type="Pfam" id="PF00932">
    <property type="entry name" value="LTD"/>
    <property type="match status" value="2"/>
</dbReference>
<gene>
    <name evidence="5" type="ORF">A2811_02845</name>
</gene>
<accession>A0A1F5EMU8</accession>
<protein>
    <recommendedName>
        <fullName evidence="7">PKD domain-containing protein</fullName>
    </recommendedName>
</protein>
<feature type="region of interest" description="Disordered" evidence="1">
    <location>
        <begin position="467"/>
        <end position="490"/>
    </location>
</feature>
<organism evidence="5 6">
    <name type="scientific">Candidatus Campbellbacteria bacterium RIFCSPHIGHO2_01_FULL_34_10</name>
    <dbReference type="NCBI Taxonomy" id="1797577"/>
    <lineage>
        <taxon>Bacteria</taxon>
        <taxon>Candidatus Campbelliibacteriota</taxon>
    </lineage>
</organism>
<evidence type="ECO:0000259" key="4">
    <source>
        <dbReference type="PROSITE" id="PS51841"/>
    </source>
</evidence>
<dbReference type="PROSITE" id="PS50093">
    <property type="entry name" value="PKD"/>
    <property type="match status" value="1"/>
</dbReference>
<evidence type="ECO:0000313" key="6">
    <source>
        <dbReference type="Proteomes" id="UP000186670"/>
    </source>
</evidence>
<dbReference type="InterPro" id="IPR035986">
    <property type="entry name" value="PKD_dom_sf"/>
</dbReference>
<feature type="domain" description="LTD" evidence="4">
    <location>
        <begin position="16"/>
        <end position="134"/>
    </location>
</feature>
<feature type="compositionally biased region" description="Low complexity" evidence="1">
    <location>
        <begin position="162"/>
        <end position="173"/>
    </location>
</feature>
<dbReference type="SUPFAM" id="SSF74853">
    <property type="entry name" value="Lamin A/C globular tail domain"/>
    <property type="match status" value="2"/>
</dbReference>
<feature type="transmembrane region" description="Helical" evidence="2">
    <location>
        <begin position="447"/>
        <end position="464"/>
    </location>
</feature>
<dbReference type="InterPro" id="IPR013783">
    <property type="entry name" value="Ig-like_fold"/>
</dbReference>
<proteinExistence type="predicted"/>
<keyword evidence="2" id="KW-1133">Transmembrane helix</keyword>
<evidence type="ECO:0000313" key="5">
    <source>
        <dbReference type="EMBL" id="OGD68713.1"/>
    </source>
</evidence>
<dbReference type="CDD" id="cd00146">
    <property type="entry name" value="PKD"/>
    <property type="match status" value="1"/>
</dbReference>
<evidence type="ECO:0000256" key="1">
    <source>
        <dbReference type="SAM" id="MobiDB-lite"/>
    </source>
</evidence>
<evidence type="ECO:0000259" key="3">
    <source>
        <dbReference type="PROSITE" id="PS50093"/>
    </source>
</evidence>
<evidence type="ECO:0000256" key="2">
    <source>
        <dbReference type="SAM" id="Phobius"/>
    </source>
</evidence>
<keyword evidence="2" id="KW-0812">Transmembrane</keyword>
<dbReference type="InterPro" id="IPR036415">
    <property type="entry name" value="Lamin_tail_dom_sf"/>
</dbReference>
<dbReference type="InterPro" id="IPR000601">
    <property type="entry name" value="PKD_dom"/>
</dbReference>
<feature type="region of interest" description="Disordered" evidence="1">
    <location>
        <begin position="158"/>
        <end position="180"/>
    </location>
</feature>
<dbReference type="PROSITE" id="PS51841">
    <property type="entry name" value="LTD"/>
    <property type="match status" value="2"/>
</dbReference>
<dbReference type="Gene3D" id="2.60.40.1260">
    <property type="entry name" value="Lamin Tail domain"/>
    <property type="match status" value="1"/>
</dbReference>
<dbReference type="InterPro" id="IPR001322">
    <property type="entry name" value="Lamin_tail_dom"/>
</dbReference>
<dbReference type="SUPFAM" id="SSF49299">
    <property type="entry name" value="PKD domain"/>
    <property type="match status" value="1"/>
</dbReference>
<dbReference type="AlphaFoldDB" id="A0A1F5EMU8"/>
<dbReference type="Proteomes" id="UP000186670">
    <property type="component" value="Unassembled WGS sequence"/>
</dbReference>
<feature type="domain" description="LTD" evidence="4">
    <location>
        <begin position="271"/>
        <end position="368"/>
    </location>
</feature>
<dbReference type="EMBL" id="MEZZ01000023">
    <property type="protein sequence ID" value="OGD68713.1"/>
    <property type="molecule type" value="Genomic_DNA"/>
</dbReference>
<name>A0A1F5EMU8_9BACT</name>
<keyword evidence="2" id="KW-0472">Membrane</keyword>
<reference evidence="5 6" key="1">
    <citation type="journal article" date="2016" name="Nat. Commun.">
        <title>Thousands of microbial genomes shed light on interconnected biogeochemical processes in an aquifer system.</title>
        <authorList>
            <person name="Anantharaman K."/>
            <person name="Brown C.T."/>
            <person name="Hug L.A."/>
            <person name="Sharon I."/>
            <person name="Castelle C.J."/>
            <person name="Probst A.J."/>
            <person name="Thomas B.C."/>
            <person name="Singh A."/>
            <person name="Wilkins M.J."/>
            <person name="Karaoz U."/>
            <person name="Brodie E.L."/>
            <person name="Williams K.H."/>
            <person name="Hubbard S.S."/>
            <person name="Banfield J.F."/>
        </authorList>
    </citation>
    <scope>NUCLEOTIDE SEQUENCE [LARGE SCALE GENOMIC DNA]</scope>
</reference>
<feature type="compositionally biased region" description="Basic and acidic residues" evidence="1">
    <location>
        <begin position="470"/>
        <end position="490"/>
    </location>
</feature>